<comment type="similarity">
    <text evidence="3 17">Belongs to the phospholipase A1 family.</text>
</comment>
<dbReference type="Pfam" id="PF02253">
    <property type="entry name" value="PLA1"/>
    <property type="match status" value="1"/>
</dbReference>
<organism evidence="18 20">
    <name type="scientific">Sphingomonas koreensis</name>
    <dbReference type="NCBI Taxonomy" id="93064"/>
    <lineage>
        <taxon>Bacteria</taxon>
        <taxon>Pseudomonadati</taxon>
        <taxon>Pseudomonadota</taxon>
        <taxon>Alphaproteobacteria</taxon>
        <taxon>Sphingomonadales</taxon>
        <taxon>Sphingomonadaceae</taxon>
        <taxon>Sphingomonas</taxon>
    </lineage>
</organism>
<keyword evidence="6" id="KW-0812">Transmembrane</keyword>
<dbReference type="GO" id="GO:0008970">
    <property type="term" value="F:phospholipase A1 activity"/>
    <property type="evidence" value="ECO:0007669"/>
    <property type="project" value="UniProtKB-EC"/>
</dbReference>
<evidence type="ECO:0000313" key="18">
    <source>
        <dbReference type="EMBL" id="APR51523.1"/>
    </source>
</evidence>
<evidence type="ECO:0000256" key="5">
    <source>
        <dbReference type="ARBA" id="ARBA00022452"/>
    </source>
</evidence>
<evidence type="ECO:0000256" key="3">
    <source>
        <dbReference type="ARBA" id="ARBA00010525"/>
    </source>
</evidence>
<dbReference type="PRINTS" id="PR01486">
    <property type="entry name" value="PHPHLIPASEA1"/>
</dbReference>
<keyword evidence="9 17" id="KW-0378">Hydrolase</keyword>
<keyword evidence="12 17" id="KW-0443">Lipid metabolism</keyword>
<dbReference type="Proteomes" id="UP000286681">
    <property type="component" value="Unassembled WGS sequence"/>
</dbReference>
<dbReference type="InterPro" id="IPR036541">
    <property type="entry name" value="PLipase_A1_sf"/>
</dbReference>
<feature type="active site" description="Nucleophile" evidence="15">
    <location>
        <position position="234"/>
    </location>
</feature>
<accession>A0A1L6J6E5</accession>
<evidence type="ECO:0000256" key="15">
    <source>
        <dbReference type="PIRSR" id="PIRSR603187-1"/>
    </source>
</evidence>
<feature type="signal peptide" evidence="17">
    <location>
        <begin position="1"/>
        <end position="18"/>
    </location>
</feature>
<dbReference type="GO" id="GO:0016042">
    <property type="term" value="P:lipid catabolic process"/>
    <property type="evidence" value="ECO:0007669"/>
    <property type="project" value="UniProtKB-KW"/>
</dbReference>
<feature type="active site" description="Proton acceptor" evidence="15">
    <location>
        <position position="232"/>
    </location>
</feature>
<keyword evidence="7 16" id="KW-0479">Metal-binding</keyword>
<evidence type="ECO:0000256" key="8">
    <source>
        <dbReference type="ARBA" id="ARBA00022729"/>
    </source>
</evidence>
<dbReference type="AlphaFoldDB" id="A0A1L6J6E5"/>
<evidence type="ECO:0000256" key="10">
    <source>
        <dbReference type="ARBA" id="ARBA00022837"/>
    </source>
</evidence>
<dbReference type="PANTHER" id="PTHR40457">
    <property type="entry name" value="PHOSPHOLIPASE A1"/>
    <property type="match status" value="1"/>
</dbReference>
<dbReference type="InterPro" id="IPR003187">
    <property type="entry name" value="PLipase_A1"/>
</dbReference>
<dbReference type="EC" id="3.1.1.32" evidence="17"/>
<evidence type="ECO:0000256" key="9">
    <source>
        <dbReference type="ARBA" id="ARBA00022801"/>
    </source>
</evidence>
<dbReference type="GO" id="GO:0046872">
    <property type="term" value="F:metal ion binding"/>
    <property type="evidence" value="ECO:0007669"/>
    <property type="project" value="UniProtKB-KW"/>
</dbReference>
<reference evidence="19 21" key="3">
    <citation type="submission" date="2018-07" db="EMBL/GenBank/DDBJ databases">
        <title>Genomic and Epidemiologic Investigation of an Indolent Hospital Outbreak.</title>
        <authorList>
            <person name="Johnson R.C."/>
            <person name="Deming C."/>
            <person name="Conlan S."/>
            <person name="Zellmer C.J."/>
            <person name="Michelin A.V."/>
            <person name="Lee-Lin S."/>
            <person name="Thomas P.J."/>
            <person name="Park M."/>
            <person name="Weingarten R.A."/>
            <person name="Less J."/>
            <person name="Dekker J.P."/>
            <person name="Frank K.M."/>
            <person name="Musser K.A."/>
            <person name="Mcquiston J.R."/>
            <person name="Henderson D.K."/>
            <person name="Lau A.F."/>
            <person name="Palmore T.N."/>
            <person name="Segre J.A."/>
        </authorList>
    </citation>
    <scope>NUCLEOTIDE SEQUENCE [LARGE SCALE GENOMIC DNA]</scope>
    <source>
        <strain evidence="19 21">SK-NIH.Env10_0317</strain>
    </source>
</reference>
<evidence type="ECO:0000256" key="6">
    <source>
        <dbReference type="ARBA" id="ARBA00022692"/>
    </source>
</evidence>
<reference evidence="18" key="1">
    <citation type="submission" date="2016-12" db="EMBL/GenBank/DDBJ databases">
        <title>Whole genome sequencing of Sphingomonas koreensis.</title>
        <authorList>
            <person name="Conlan S."/>
            <person name="Thomas P.J."/>
            <person name="Mullikin J."/>
            <person name="Palmore T.N."/>
            <person name="Frank K.M."/>
            <person name="Segre J.A."/>
        </authorList>
    </citation>
    <scope>NUCLEOTIDE SEQUENCE</scope>
    <source>
        <strain evidence="18">ABOJV</strain>
    </source>
</reference>
<evidence type="ECO:0000256" key="2">
    <source>
        <dbReference type="ARBA" id="ARBA00001604"/>
    </source>
</evidence>
<evidence type="ECO:0000256" key="12">
    <source>
        <dbReference type="ARBA" id="ARBA00023098"/>
    </source>
</evidence>
<evidence type="ECO:0000256" key="1">
    <source>
        <dbReference type="ARBA" id="ARBA00000111"/>
    </source>
</evidence>
<comment type="cofactor">
    <cofactor evidence="17">
        <name>Ca(2+)</name>
        <dbReference type="ChEBI" id="CHEBI:29108"/>
    </cofactor>
    <text evidence="17">Binds 1 Ca(2+) ion per monomer. In the dimeric form the Ca(2+) is bound by different amino acids with binding of each Ca(2+) shared with ligands coming from each monomer. The Ca(2+) ion may have a role in catalysis.</text>
</comment>
<keyword evidence="10 16" id="KW-0106">Calcium</keyword>
<name>A0A1L6J6E5_9SPHN</name>
<evidence type="ECO:0000256" key="17">
    <source>
        <dbReference type="RuleBase" id="RU366027"/>
    </source>
</evidence>
<proteinExistence type="inferred from homology"/>
<evidence type="ECO:0000256" key="11">
    <source>
        <dbReference type="ARBA" id="ARBA00022963"/>
    </source>
</evidence>
<evidence type="ECO:0000256" key="13">
    <source>
        <dbReference type="ARBA" id="ARBA00023136"/>
    </source>
</evidence>
<keyword evidence="14 17" id="KW-0998">Cell outer membrane</keyword>
<comment type="subcellular location">
    <subcellularLocation>
        <location evidence="17">Cell outer membrane</location>
        <topology evidence="17">Multi-pass membrane protein</topology>
    </subcellularLocation>
    <text evidence="17">One of the very few enzymes located there.</text>
</comment>
<dbReference type="SUPFAM" id="SSF56931">
    <property type="entry name" value="Outer membrane phospholipase A (OMPLA)"/>
    <property type="match status" value="1"/>
</dbReference>
<dbReference type="Gene3D" id="2.40.230.10">
    <property type="entry name" value="Phospholipase A1"/>
    <property type="match status" value="1"/>
</dbReference>
<gene>
    <name evidence="18" type="ORF">BRX40_02930</name>
    <name evidence="19" type="ORF">CA257_06530</name>
</gene>
<dbReference type="PANTHER" id="PTHR40457:SF1">
    <property type="entry name" value="PHOSPHOLIPASE A1"/>
    <property type="match status" value="1"/>
</dbReference>
<dbReference type="RefSeq" id="WP_075150619.1">
    <property type="nucleotide sequence ID" value="NZ_CP018820.1"/>
</dbReference>
<dbReference type="STRING" id="93064.BRX40_02930"/>
<comment type="catalytic activity">
    <reaction evidence="1 17">
        <text>a 1,2-diacyl-sn-glycero-3-phosphocholine + H2O = a 2-acyl-sn-glycero-3-phosphocholine + a fatty acid + H(+)</text>
        <dbReference type="Rhea" id="RHEA:18689"/>
        <dbReference type="ChEBI" id="CHEBI:15377"/>
        <dbReference type="ChEBI" id="CHEBI:15378"/>
        <dbReference type="ChEBI" id="CHEBI:28868"/>
        <dbReference type="ChEBI" id="CHEBI:57643"/>
        <dbReference type="ChEBI" id="CHEBI:57875"/>
        <dbReference type="EC" id="3.1.1.32"/>
    </reaction>
</comment>
<comment type="catalytic activity">
    <reaction evidence="2 17">
        <text>a 1,2-diacyl-sn-glycero-3-phosphocholine + H2O = a 1-acyl-sn-glycero-3-phosphocholine + a fatty acid + H(+)</text>
        <dbReference type="Rhea" id="RHEA:15801"/>
        <dbReference type="ChEBI" id="CHEBI:15377"/>
        <dbReference type="ChEBI" id="CHEBI:15378"/>
        <dbReference type="ChEBI" id="CHEBI:28868"/>
        <dbReference type="ChEBI" id="CHEBI:57643"/>
        <dbReference type="ChEBI" id="CHEBI:58168"/>
        <dbReference type="EC" id="3.1.1.4"/>
    </reaction>
</comment>
<evidence type="ECO:0000313" key="20">
    <source>
        <dbReference type="Proteomes" id="UP000185161"/>
    </source>
</evidence>
<keyword evidence="8 17" id="KW-0732">Signal</keyword>
<evidence type="ECO:0000256" key="16">
    <source>
        <dbReference type="PIRSR" id="PIRSR603187-2"/>
    </source>
</evidence>
<protein>
    <recommendedName>
        <fullName evidence="17">Phospholipase A1</fullName>
        <ecNumber evidence="17">3.1.1.32</ecNumber>
        <ecNumber evidence="17">3.1.1.4</ecNumber>
    </recommendedName>
    <alternativeName>
        <fullName evidence="17">Phosphatidylcholine 1-acylhydrolase</fullName>
    </alternativeName>
</protein>
<feature type="binding site" description="in dimeric form" evidence="16">
    <location>
        <position position="242"/>
    </location>
    <ligand>
        <name>Ca(2+)</name>
        <dbReference type="ChEBI" id="CHEBI:29108"/>
        <label>1</label>
    </ligand>
</feature>
<comment type="subunit">
    <text evidence="4 17">Homodimer; dimerization is reversible, and the dimeric form is the active one.</text>
</comment>
<dbReference type="KEGG" id="skr:BRX40_02930"/>
<dbReference type="Proteomes" id="UP000185161">
    <property type="component" value="Chromosome"/>
</dbReference>
<evidence type="ECO:0000256" key="4">
    <source>
        <dbReference type="ARBA" id="ARBA00011702"/>
    </source>
</evidence>
<sequence length="368" mass="38853">MCSLLLVPLALTAAPALAQVRAVPTQPATEREALRGVEVILLNEGAAPVPAEGPRQIEVTAADGTRMTLERLPAPAATIAPGGFAKARYVPVAYAARPAPSTAGELPPGVGSAYPADARAAASAAAANADGETEVRGSAGTASGFLARFAPHEPIYGAFGAGDSGTKLQFSFAFQPFSNESALSGFKFAYTQTMFWRLDLPSGPFEHTTYSPEIFYEKAVDETATFGIGWRHDSNGEGPATSIDSNRIFARFTKAFDLGGNWRAEVTPQAWIYVGKQGVAPDLNRYWGNASLGLTVVKPDSLKLSLNVRGDFETGRGAAELFASYPLADLGGGFGLYLFGQGFTGHGEALDDFRRRDTHGRIGISLTR</sequence>
<evidence type="ECO:0000313" key="19">
    <source>
        <dbReference type="EMBL" id="RSV05594.1"/>
    </source>
</evidence>
<keyword evidence="11 17" id="KW-0442">Lipid degradation</keyword>
<dbReference type="EMBL" id="CP018820">
    <property type="protein sequence ID" value="APR51523.1"/>
    <property type="molecule type" value="Genomic_DNA"/>
</dbReference>
<evidence type="ECO:0000313" key="21">
    <source>
        <dbReference type="Proteomes" id="UP000286681"/>
    </source>
</evidence>
<dbReference type="EC" id="3.1.1.4" evidence="17"/>
<evidence type="ECO:0000256" key="7">
    <source>
        <dbReference type="ARBA" id="ARBA00022723"/>
    </source>
</evidence>
<dbReference type="GO" id="GO:0004623">
    <property type="term" value="F:phospholipase A2 activity"/>
    <property type="evidence" value="ECO:0007669"/>
    <property type="project" value="UniProtKB-EC"/>
</dbReference>
<reference evidence="20" key="2">
    <citation type="submission" date="2016-12" db="EMBL/GenBank/DDBJ databases">
        <title>Whole genome sequencing of Sphingomonas sp. ABOJV.</title>
        <authorList>
            <person name="Conlan S."/>
            <person name="Thomas P.J."/>
            <person name="Mullikin J."/>
            <person name="Palmore T.N."/>
            <person name="Frank K.M."/>
            <person name="Segre J.A."/>
        </authorList>
    </citation>
    <scope>NUCLEOTIDE SEQUENCE [LARGE SCALE GENOMIC DNA]</scope>
    <source>
        <strain evidence="20">ABOJV</strain>
    </source>
</reference>
<keyword evidence="5" id="KW-1134">Transmembrane beta strand</keyword>
<evidence type="ECO:0000256" key="14">
    <source>
        <dbReference type="ARBA" id="ARBA00023237"/>
    </source>
</evidence>
<feature type="binding site" description="in dimeric form" evidence="16">
    <location>
        <position position="202"/>
    </location>
    <ligand>
        <name>Ca(2+)</name>
        <dbReference type="ChEBI" id="CHEBI:29108"/>
        <label>1</label>
    </ligand>
</feature>
<dbReference type="OrthoDB" id="188433at2"/>
<dbReference type="GeneID" id="44131503"/>
<feature type="chain" id="PRO_5041758588" description="Phospholipase A1" evidence="17">
    <location>
        <begin position="19"/>
        <end position="368"/>
    </location>
</feature>
<keyword evidence="13" id="KW-0472">Membrane</keyword>
<dbReference type="EMBL" id="QQWO01000004">
    <property type="protein sequence ID" value="RSV05594.1"/>
    <property type="molecule type" value="Genomic_DNA"/>
</dbReference>
<dbReference type="GO" id="GO:0009279">
    <property type="term" value="C:cell outer membrane"/>
    <property type="evidence" value="ECO:0007669"/>
    <property type="project" value="UniProtKB-SubCell"/>
</dbReference>
<keyword evidence="20" id="KW-1185">Reference proteome</keyword>
<comment type="function">
    <text evidence="17">Hydrolysis of phosphatidylcholine with phospholipase A2 (EC 3.1.1.4) and phospholipase A1 (EC 3.1.1.32) activities.</text>
</comment>